<dbReference type="AlphaFoldDB" id="A0A4Y2E6N7"/>
<evidence type="ECO:0000313" key="1">
    <source>
        <dbReference type="EMBL" id="GBM24571.1"/>
    </source>
</evidence>
<gene>
    <name evidence="1" type="ORF">AVEN_6529_1</name>
</gene>
<comment type="caution">
    <text evidence="1">The sequence shown here is derived from an EMBL/GenBank/DDBJ whole genome shotgun (WGS) entry which is preliminary data.</text>
</comment>
<sequence>MQKTTSTAEFKTFGLIKFKRFSLVTLTSRVLKQHDDYFGTDLVIVSHGQMTRTTPELAPSSPNFRTSPGPLRMIWSADGPHTRRIFGGIVFRAWDPQTPKPIPYH</sequence>
<accession>A0A4Y2E6N7</accession>
<dbReference type="EMBL" id="BGPR01091744">
    <property type="protein sequence ID" value="GBM24571.1"/>
    <property type="molecule type" value="Genomic_DNA"/>
</dbReference>
<reference evidence="1 2" key="1">
    <citation type="journal article" date="2019" name="Sci. Rep.">
        <title>Orb-weaving spider Araneus ventricosus genome elucidates the spidroin gene catalogue.</title>
        <authorList>
            <person name="Kono N."/>
            <person name="Nakamura H."/>
            <person name="Ohtoshi R."/>
            <person name="Moran D.A.P."/>
            <person name="Shinohara A."/>
            <person name="Yoshida Y."/>
            <person name="Fujiwara M."/>
            <person name="Mori M."/>
            <person name="Tomita M."/>
            <person name="Arakawa K."/>
        </authorList>
    </citation>
    <scope>NUCLEOTIDE SEQUENCE [LARGE SCALE GENOMIC DNA]</scope>
</reference>
<protein>
    <submittedName>
        <fullName evidence="1">Uncharacterized protein</fullName>
    </submittedName>
</protein>
<organism evidence="1 2">
    <name type="scientific">Araneus ventricosus</name>
    <name type="common">Orbweaver spider</name>
    <name type="synonym">Epeira ventricosa</name>
    <dbReference type="NCBI Taxonomy" id="182803"/>
    <lineage>
        <taxon>Eukaryota</taxon>
        <taxon>Metazoa</taxon>
        <taxon>Ecdysozoa</taxon>
        <taxon>Arthropoda</taxon>
        <taxon>Chelicerata</taxon>
        <taxon>Arachnida</taxon>
        <taxon>Araneae</taxon>
        <taxon>Araneomorphae</taxon>
        <taxon>Entelegynae</taxon>
        <taxon>Araneoidea</taxon>
        <taxon>Araneidae</taxon>
        <taxon>Araneus</taxon>
    </lineage>
</organism>
<keyword evidence="2" id="KW-1185">Reference proteome</keyword>
<evidence type="ECO:0000313" key="2">
    <source>
        <dbReference type="Proteomes" id="UP000499080"/>
    </source>
</evidence>
<proteinExistence type="predicted"/>
<dbReference type="Proteomes" id="UP000499080">
    <property type="component" value="Unassembled WGS sequence"/>
</dbReference>
<name>A0A4Y2E6N7_ARAVE</name>